<dbReference type="SUPFAM" id="SSF48317">
    <property type="entry name" value="Acid phosphatase/Vanadium-dependent haloperoxidase"/>
    <property type="match status" value="1"/>
</dbReference>
<keyword evidence="1" id="KW-0812">Transmembrane</keyword>
<gene>
    <name evidence="3" type="ORF">ENT77_07350</name>
</gene>
<organism evidence="3">
    <name type="scientific">Fervidobacterium thailandense</name>
    <dbReference type="NCBI Taxonomy" id="1008305"/>
    <lineage>
        <taxon>Bacteria</taxon>
        <taxon>Thermotogati</taxon>
        <taxon>Thermotogota</taxon>
        <taxon>Thermotogae</taxon>
        <taxon>Thermotogales</taxon>
        <taxon>Fervidobacteriaceae</taxon>
        <taxon>Fervidobacterium</taxon>
    </lineage>
</organism>
<dbReference type="Pfam" id="PF01569">
    <property type="entry name" value="PAP2"/>
    <property type="match status" value="1"/>
</dbReference>
<proteinExistence type="predicted"/>
<dbReference type="InterPro" id="IPR000326">
    <property type="entry name" value="PAP2/HPO"/>
</dbReference>
<evidence type="ECO:0000256" key="1">
    <source>
        <dbReference type="SAM" id="Phobius"/>
    </source>
</evidence>
<dbReference type="SMART" id="SM00014">
    <property type="entry name" value="acidPPc"/>
    <property type="match status" value="1"/>
</dbReference>
<feature type="transmembrane region" description="Helical" evidence="1">
    <location>
        <begin position="20"/>
        <end position="43"/>
    </location>
</feature>
<accession>A0A7C4GFV9</accession>
<dbReference type="Gene3D" id="1.20.144.10">
    <property type="entry name" value="Phosphatidic acid phosphatase type 2/haloperoxidase"/>
    <property type="match status" value="1"/>
</dbReference>
<name>A0A7C4GFV9_9BACT</name>
<comment type="caution">
    <text evidence="3">The sequence shown here is derived from an EMBL/GenBank/DDBJ whole genome shotgun (WGS) entry which is preliminary data.</text>
</comment>
<dbReference type="InterPro" id="IPR036938">
    <property type="entry name" value="PAP2/HPO_sf"/>
</dbReference>
<sequence length="241" mass="27089">MGTLNRPCSILKFFLHGHIIVSGVLVVNKLFFLLLFLVPTILFSCTSGNFSTTFRQTLTLHNTKNLTDALCIKDYSSLLVPFLFVPLDEAIRDQVPKLELLKSLSSLEFEHFLILAASTSLITSYYNASVARTITQSFVTTSVITGLAKFIVGRARPYVNIGALAFSPFSISKPFQSFPSGHASLSWAVFTPIAQNFGFHWYFIPVIFSVQRLWSDEHWLSDVIFGSVLGWHIANRTREEK</sequence>
<evidence type="ECO:0000313" key="3">
    <source>
        <dbReference type="EMBL" id="HGU40997.1"/>
    </source>
</evidence>
<reference evidence="3" key="1">
    <citation type="journal article" date="2020" name="mSystems">
        <title>Genome- and Community-Level Interaction Insights into Carbon Utilization and Element Cycling Functions of Hydrothermarchaeota in Hydrothermal Sediment.</title>
        <authorList>
            <person name="Zhou Z."/>
            <person name="Liu Y."/>
            <person name="Xu W."/>
            <person name="Pan J."/>
            <person name="Luo Z.H."/>
            <person name="Li M."/>
        </authorList>
    </citation>
    <scope>NUCLEOTIDE SEQUENCE [LARGE SCALE GENOMIC DNA]</scope>
    <source>
        <strain evidence="3">SpSt-609</strain>
    </source>
</reference>
<protein>
    <submittedName>
        <fullName evidence="3">Phosphatase PAP2 family protein</fullName>
    </submittedName>
</protein>
<keyword evidence="1" id="KW-1133">Transmembrane helix</keyword>
<evidence type="ECO:0000259" key="2">
    <source>
        <dbReference type="SMART" id="SM00014"/>
    </source>
</evidence>
<dbReference type="EMBL" id="DSZY01000031">
    <property type="protein sequence ID" value="HGU40997.1"/>
    <property type="molecule type" value="Genomic_DNA"/>
</dbReference>
<feature type="domain" description="Phosphatidic acid phosphatase type 2/haloperoxidase" evidence="2">
    <location>
        <begin position="130"/>
        <end position="238"/>
    </location>
</feature>
<keyword evidence="1" id="KW-0472">Membrane</keyword>
<dbReference type="AlphaFoldDB" id="A0A7C4GFV9"/>